<dbReference type="Pfam" id="PF09011">
    <property type="entry name" value="HMG_box_2"/>
    <property type="match status" value="1"/>
</dbReference>
<feature type="region of interest" description="Disordered" evidence="1">
    <location>
        <begin position="564"/>
        <end position="702"/>
    </location>
</feature>
<dbReference type="SUPFAM" id="SSF47095">
    <property type="entry name" value="HMG-box"/>
    <property type="match status" value="1"/>
</dbReference>
<dbReference type="Gene3D" id="1.10.30.10">
    <property type="entry name" value="High mobility group box domain"/>
    <property type="match status" value="1"/>
</dbReference>
<dbReference type="CDD" id="cd00084">
    <property type="entry name" value="HMG-box_SF"/>
    <property type="match status" value="1"/>
</dbReference>
<accession>A0A812MD29</accession>
<dbReference type="AlphaFoldDB" id="A0A812MD29"/>
<feature type="compositionally biased region" description="Low complexity" evidence="1">
    <location>
        <begin position="655"/>
        <end position="702"/>
    </location>
</feature>
<dbReference type="Proteomes" id="UP000604046">
    <property type="component" value="Unassembled WGS sequence"/>
</dbReference>
<dbReference type="InterPro" id="IPR009071">
    <property type="entry name" value="HMG_box_dom"/>
</dbReference>
<feature type="compositionally biased region" description="Acidic residues" evidence="1">
    <location>
        <begin position="611"/>
        <end position="642"/>
    </location>
</feature>
<feature type="region of interest" description="Disordered" evidence="1">
    <location>
        <begin position="831"/>
        <end position="850"/>
    </location>
</feature>
<reference evidence="3" key="1">
    <citation type="submission" date="2021-02" db="EMBL/GenBank/DDBJ databases">
        <authorList>
            <person name="Dougan E. K."/>
            <person name="Rhodes N."/>
            <person name="Thang M."/>
            <person name="Chan C."/>
        </authorList>
    </citation>
    <scope>NUCLEOTIDE SEQUENCE</scope>
</reference>
<dbReference type="InterPro" id="IPR036910">
    <property type="entry name" value="HMG_box_dom_sf"/>
</dbReference>
<feature type="compositionally biased region" description="Basic residues" evidence="1">
    <location>
        <begin position="567"/>
        <end position="577"/>
    </location>
</feature>
<evidence type="ECO:0000313" key="4">
    <source>
        <dbReference type="Proteomes" id="UP000604046"/>
    </source>
</evidence>
<sequence>MLWLHIAAPCMKLHWILFKTSTWHSDRPQPRGDESSADVVLSLGQFCSGPGSPGNKVIRDLVRQLREPKAAYRVLCFFHGPFQDWPQARKRIALRSVLITLGQLIRKVVEPFLTYPWKLWPLADPDATQDSARVCAEELFRAPGCCVDSGCSARIRSTSDVASCQDADFREFLQAVFQRVVLTSTFIERKFAHFSHWTDVKGQGASLGLLAAKHVTRSFRDAVEIWRRSKLGEAYAPHQNLSRPTWCRKEDTVARLNGYHLFSKDLKESQATRCRGAQESSDFLKDATRQWKALSAQDKRAWSEKARAHNARKAALQMAEAQDKPPDLPGGPWKMSTASEGWPLSEEYLKGFLESFEDSNAFASARRQWAHQEPEPVEEDLPLREEGNLFTVCAPGGCEARLSEDQKVVMRRLHTSLTVLVKRFDPSKKNISALPLTLLWHSRSKRRGVFTTLAFRTYTAHLDMILLEMQLDSSERNDLPEPPYSLKFKITECGTAAYFNDASLCVTLASLSDDWTVSRLTLGDLGETLSSLSVEGILLEDIDELIRDAARLKEEERALRAAGLMQRARRQRQRPVQRPRAGAQRARPAGRGRPNRRGRGPARREAAYEEGAAEEEEEEEEEEEAEAEAWLGDDEGGGEQDDVWGLRQPCDEPSEPSAPSARPSEPSAPSARPSAPSARPAAGNPAGEGQSQGSSSRAAAAVSAGQGFDSLFERRRAFRRVRQDRRRGLPWGPFQLQPIVAADGEQTGWGAVCGQHHDRDGSNQCKKAVSSRRLGDETCMLRLKRWLFEGLKDDDWPVHAQRTHHVGLGGRDLQDFAEGLSEREMDQAMARYSDAAAAEQRSRSAACRHS</sequence>
<evidence type="ECO:0000313" key="3">
    <source>
        <dbReference type="EMBL" id="CAE7259890.1"/>
    </source>
</evidence>
<comment type="caution">
    <text evidence="3">The sequence shown here is derived from an EMBL/GenBank/DDBJ whole genome shotgun (WGS) entry which is preliminary data.</text>
</comment>
<dbReference type="EMBL" id="CAJNDS010001444">
    <property type="protein sequence ID" value="CAE7259890.1"/>
    <property type="molecule type" value="Genomic_DNA"/>
</dbReference>
<protein>
    <submittedName>
        <fullName evidence="3">SSRP1 protein</fullName>
    </submittedName>
</protein>
<organism evidence="3 4">
    <name type="scientific">Symbiodinium natans</name>
    <dbReference type="NCBI Taxonomy" id="878477"/>
    <lineage>
        <taxon>Eukaryota</taxon>
        <taxon>Sar</taxon>
        <taxon>Alveolata</taxon>
        <taxon>Dinophyceae</taxon>
        <taxon>Suessiales</taxon>
        <taxon>Symbiodiniaceae</taxon>
        <taxon>Symbiodinium</taxon>
    </lineage>
</organism>
<feature type="domain" description="HMG box" evidence="2">
    <location>
        <begin position="256"/>
        <end position="312"/>
    </location>
</feature>
<keyword evidence="4" id="KW-1185">Reference proteome</keyword>
<gene>
    <name evidence="3" type="primary">SSRP1</name>
    <name evidence="3" type="ORF">SNAT2548_LOCUS13556</name>
</gene>
<evidence type="ECO:0000259" key="2">
    <source>
        <dbReference type="Pfam" id="PF09011"/>
    </source>
</evidence>
<proteinExistence type="predicted"/>
<feature type="compositionally biased region" description="Basic residues" evidence="1">
    <location>
        <begin position="588"/>
        <end position="601"/>
    </location>
</feature>
<evidence type="ECO:0000256" key="1">
    <source>
        <dbReference type="SAM" id="MobiDB-lite"/>
    </source>
</evidence>
<name>A0A812MD29_9DINO</name>
<feature type="compositionally biased region" description="Low complexity" evidence="1">
    <location>
        <begin position="833"/>
        <end position="850"/>
    </location>
</feature>
<feature type="compositionally biased region" description="Low complexity" evidence="1">
    <location>
        <begin position="578"/>
        <end position="587"/>
    </location>
</feature>